<feature type="transmembrane region" description="Helical" evidence="5">
    <location>
        <begin position="367"/>
        <end position="387"/>
    </location>
</feature>
<gene>
    <name evidence="7" type="ORF">Z520_07724</name>
</gene>
<evidence type="ECO:0000256" key="4">
    <source>
        <dbReference type="ARBA" id="ARBA00023136"/>
    </source>
</evidence>
<keyword evidence="4 5" id="KW-0472">Membrane</keyword>
<dbReference type="Proteomes" id="UP000053411">
    <property type="component" value="Unassembled WGS sequence"/>
</dbReference>
<dbReference type="Gene3D" id="1.20.1250.20">
    <property type="entry name" value="MFS general substrate transporter like domains"/>
    <property type="match status" value="1"/>
</dbReference>
<reference evidence="7 8" key="1">
    <citation type="submission" date="2015-01" db="EMBL/GenBank/DDBJ databases">
        <title>The Genome Sequence of Fonsecaea multimorphosa CBS 102226.</title>
        <authorList>
            <consortium name="The Broad Institute Genomics Platform"/>
            <person name="Cuomo C."/>
            <person name="de Hoog S."/>
            <person name="Gorbushina A."/>
            <person name="Stielow B."/>
            <person name="Teixiera M."/>
            <person name="Abouelleil A."/>
            <person name="Chapman S.B."/>
            <person name="Priest M."/>
            <person name="Young S.K."/>
            <person name="Wortman J."/>
            <person name="Nusbaum C."/>
            <person name="Birren B."/>
        </authorList>
    </citation>
    <scope>NUCLEOTIDE SEQUENCE [LARGE SCALE GENOMIC DNA]</scope>
    <source>
        <strain evidence="7 8">CBS 102226</strain>
    </source>
</reference>
<evidence type="ECO:0000256" key="5">
    <source>
        <dbReference type="SAM" id="Phobius"/>
    </source>
</evidence>
<dbReference type="InterPro" id="IPR036259">
    <property type="entry name" value="MFS_trans_sf"/>
</dbReference>
<feature type="transmembrane region" description="Helical" evidence="5">
    <location>
        <begin position="340"/>
        <end position="360"/>
    </location>
</feature>
<dbReference type="EMBL" id="KN848077">
    <property type="protein sequence ID" value="KIX96458.1"/>
    <property type="molecule type" value="Genomic_DNA"/>
</dbReference>
<keyword evidence="8" id="KW-1185">Reference proteome</keyword>
<feature type="transmembrane region" description="Helical" evidence="5">
    <location>
        <begin position="67"/>
        <end position="93"/>
    </location>
</feature>
<sequence length="574" mass="63258">MPFLGILDDTKLPHVPGTVILEEDAAHSQDVTGGLKHGTGRNAHIVLVPQPSNDPNDPLNWPYTKKLTALGITCWGSILYAAVVSAMLNSAFYEMSIEIHTTIPKLVLSSGYQTLVIGVTGPLFSALSRKWGTRPIFLFASVFCLIADIVGSCVNTYEGVLASRILQGFAIAPYESLVFTLISDMFYVHERGIYASCINFILAGISNLTGVVAGPIASNIGWRWLYYLLVLFGGIQTILQFFFVPETSYVRDRRYEIDEIKNDNLQDLAALEYQEKLNMEKPGVVATHTEETTGAMPSTPHSEEESAVAAAAAAHGYQHKKKTFAQELAIFSGTYSNENFFQLLIAPFAVVLNLAVLWILLINSMFVVLYVVIAFVLAQLFAPPPYLLSPASIGYLSLGPFVGGILGSVIMGTLSDPFIKWCARRNRGVYEPEYRLIPCALGVCSGVGLMLFGHFVSEGKSVYACATVHGLMLFGVMFLCIGTSNYALDAYRGMANEIFIASMAVKNLILYGFSYFVNNWTADVGPQHAFYVWGGVAFALIATLPFMFFLGKKYRSYWARNNLLEKMHIRTHEE</sequence>
<dbReference type="Pfam" id="PF07690">
    <property type="entry name" value="MFS_1"/>
    <property type="match status" value="1"/>
</dbReference>
<evidence type="ECO:0000259" key="6">
    <source>
        <dbReference type="PROSITE" id="PS50850"/>
    </source>
</evidence>
<keyword evidence="3 5" id="KW-1133">Transmembrane helix</keyword>
<feature type="transmembrane region" description="Helical" evidence="5">
    <location>
        <begin position="105"/>
        <end position="124"/>
    </location>
</feature>
<proteinExistence type="predicted"/>
<protein>
    <recommendedName>
        <fullName evidence="6">Major facilitator superfamily (MFS) profile domain-containing protein</fullName>
    </recommendedName>
</protein>
<comment type="subcellular location">
    <subcellularLocation>
        <location evidence="1">Membrane</location>
        <topology evidence="1">Multi-pass membrane protein</topology>
    </subcellularLocation>
</comment>
<evidence type="ECO:0000256" key="2">
    <source>
        <dbReference type="ARBA" id="ARBA00022692"/>
    </source>
</evidence>
<dbReference type="GO" id="GO:0022857">
    <property type="term" value="F:transmembrane transporter activity"/>
    <property type="evidence" value="ECO:0007669"/>
    <property type="project" value="InterPro"/>
</dbReference>
<dbReference type="GO" id="GO:0005886">
    <property type="term" value="C:plasma membrane"/>
    <property type="evidence" value="ECO:0007669"/>
    <property type="project" value="TreeGrafter"/>
</dbReference>
<dbReference type="AlphaFoldDB" id="A0A0D2KIM1"/>
<dbReference type="PANTHER" id="PTHR23502:SF29">
    <property type="entry name" value="TRANSPORTER, PUTATIVE (AFU_ORTHOLOGUE AFUA_6G06680)-RELATED"/>
    <property type="match status" value="1"/>
</dbReference>
<keyword evidence="2 5" id="KW-0812">Transmembrane</keyword>
<feature type="transmembrane region" description="Helical" evidence="5">
    <location>
        <begin position="436"/>
        <end position="455"/>
    </location>
</feature>
<dbReference type="PROSITE" id="PS50850">
    <property type="entry name" value="MFS"/>
    <property type="match status" value="1"/>
</dbReference>
<feature type="transmembrane region" description="Helical" evidence="5">
    <location>
        <begin position="529"/>
        <end position="550"/>
    </location>
</feature>
<feature type="transmembrane region" description="Helical" evidence="5">
    <location>
        <begin position="393"/>
        <end position="415"/>
    </location>
</feature>
<name>A0A0D2KIM1_9EURO</name>
<feature type="transmembrane region" description="Helical" evidence="5">
    <location>
        <begin position="136"/>
        <end position="157"/>
    </location>
</feature>
<accession>A0A0D2KIM1</accession>
<feature type="transmembrane region" description="Helical" evidence="5">
    <location>
        <begin position="224"/>
        <end position="243"/>
    </location>
</feature>
<dbReference type="VEuPathDB" id="FungiDB:Z520_07724"/>
<evidence type="ECO:0000313" key="8">
    <source>
        <dbReference type="Proteomes" id="UP000053411"/>
    </source>
</evidence>
<feature type="transmembrane region" description="Helical" evidence="5">
    <location>
        <begin position="498"/>
        <end position="517"/>
    </location>
</feature>
<dbReference type="OrthoDB" id="2585655at2759"/>
<evidence type="ECO:0000256" key="3">
    <source>
        <dbReference type="ARBA" id="ARBA00022989"/>
    </source>
</evidence>
<dbReference type="SUPFAM" id="SSF103473">
    <property type="entry name" value="MFS general substrate transporter"/>
    <property type="match status" value="1"/>
</dbReference>
<evidence type="ECO:0000256" key="1">
    <source>
        <dbReference type="ARBA" id="ARBA00004141"/>
    </source>
</evidence>
<evidence type="ECO:0000313" key="7">
    <source>
        <dbReference type="EMBL" id="KIX96458.1"/>
    </source>
</evidence>
<feature type="domain" description="Major facilitator superfamily (MFS) profile" evidence="6">
    <location>
        <begin position="69"/>
        <end position="574"/>
    </location>
</feature>
<dbReference type="InterPro" id="IPR020846">
    <property type="entry name" value="MFS_dom"/>
</dbReference>
<feature type="transmembrane region" description="Helical" evidence="5">
    <location>
        <begin position="169"/>
        <end position="187"/>
    </location>
</feature>
<dbReference type="RefSeq" id="XP_016630581.1">
    <property type="nucleotide sequence ID" value="XM_016778221.1"/>
</dbReference>
<dbReference type="PANTHER" id="PTHR23502">
    <property type="entry name" value="MAJOR FACILITATOR SUPERFAMILY"/>
    <property type="match status" value="1"/>
</dbReference>
<feature type="transmembrane region" description="Helical" evidence="5">
    <location>
        <begin position="461"/>
        <end position="486"/>
    </location>
</feature>
<dbReference type="GeneID" id="27713470"/>
<organism evidence="7 8">
    <name type="scientific">Fonsecaea multimorphosa CBS 102226</name>
    <dbReference type="NCBI Taxonomy" id="1442371"/>
    <lineage>
        <taxon>Eukaryota</taxon>
        <taxon>Fungi</taxon>
        <taxon>Dikarya</taxon>
        <taxon>Ascomycota</taxon>
        <taxon>Pezizomycotina</taxon>
        <taxon>Eurotiomycetes</taxon>
        <taxon>Chaetothyriomycetidae</taxon>
        <taxon>Chaetothyriales</taxon>
        <taxon>Herpotrichiellaceae</taxon>
        <taxon>Fonsecaea</taxon>
    </lineage>
</organism>
<feature type="transmembrane region" description="Helical" evidence="5">
    <location>
        <begin position="193"/>
        <end position="217"/>
    </location>
</feature>
<dbReference type="InterPro" id="IPR011701">
    <property type="entry name" value="MFS"/>
</dbReference>